<name>A0A1U9JTT9_9HYPH</name>
<evidence type="ECO:0000313" key="10">
    <source>
        <dbReference type="EMBL" id="AQS41277.1"/>
    </source>
</evidence>
<keyword evidence="6 9" id="KW-1133">Transmembrane helix</keyword>
<dbReference type="Pfam" id="PF00584">
    <property type="entry name" value="SecE"/>
    <property type="match status" value="1"/>
</dbReference>
<dbReference type="KEGG" id="thd:BHV28_05710"/>
<dbReference type="GO" id="GO:0008320">
    <property type="term" value="F:protein transmembrane transporter activity"/>
    <property type="evidence" value="ECO:0007669"/>
    <property type="project" value="UniProtKB-UniRule"/>
</dbReference>
<evidence type="ECO:0000256" key="9">
    <source>
        <dbReference type="HAMAP-Rule" id="MF_00422"/>
    </source>
</evidence>
<reference evidence="10 11" key="2">
    <citation type="journal article" date="2016" name="Sci. Rep.">
        <title>The genome of Rhizobiales bacteria in predatory ants reveals urease gene functions but no genes for nitrogen fixation.</title>
        <authorList>
            <person name="Neuvonen M.M."/>
            <person name="Tamarit D."/>
            <person name="Naslund K."/>
            <person name="Liebig J."/>
            <person name="Feldhaar H."/>
            <person name="Moran N.A."/>
            <person name="Guy L."/>
            <person name="Andersson S.G."/>
        </authorList>
    </citation>
    <scope>NUCLEOTIDE SEQUENCE [LARGE SCALE GENOMIC DNA]</scope>
    <source>
        <strain evidence="10 11">Hsal</strain>
    </source>
</reference>
<dbReference type="Proteomes" id="UP000188912">
    <property type="component" value="Chromosome"/>
</dbReference>
<dbReference type="GO" id="GO:0006605">
    <property type="term" value="P:protein targeting"/>
    <property type="evidence" value="ECO:0007669"/>
    <property type="project" value="UniProtKB-UniRule"/>
</dbReference>
<sequence length="73" mass="7997">MASKTSPATFFRQVRAEMAKVTWPVRREVGISTVMVLIMVVLAAMFFFLADVIIKFVITGGIGLLSSLFQSGL</sequence>
<dbReference type="NCBIfam" id="TIGR00964">
    <property type="entry name" value="secE_bact"/>
    <property type="match status" value="1"/>
</dbReference>
<keyword evidence="4 9" id="KW-0812">Transmembrane</keyword>
<evidence type="ECO:0000256" key="7">
    <source>
        <dbReference type="ARBA" id="ARBA00023010"/>
    </source>
</evidence>
<dbReference type="Gene3D" id="1.20.5.1030">
    <property type="entry name" value="Preprotein translocase secy subunit"/>
    <property type="match status" value="1"/>
</dbReference>
<dbReference type="InterPro" id="IPR038379">
    <property type="entry name" value="SecE_sf"/>
</dbReference>
<evidence type="ECO:0000256" key="5">
    <source>
        <dbReference type="ARBA" id="ARBA00022927"/>
    </source>
</evidence>
<dbReference type="InterPro" id="IPR001901">
    <property type="entry name" value="Translocase_SecE/Sec61-g"/>
</dbReference>
<evidence type="ECO:0000256" key="2">
    <source>
        <dbReference type="ARBA" id="ARBA00022448"/>
    </source>
</evidence>
<keyword evidence="5 9" id="KW-0653">Protein transport</keyword>
<evidence type="ECO:0000256" key="4">
    <source>
        <dbReference type="ARBA" id="ARBA00022692"/>
    </source>
</evidence>
<reference evidence="10 11" key="1">
    <citation type="journal article" date="2010" name="Science">
        <title>Genomic comparison of the ants Camponotus floridanus and Harpegnathos saltator.</title>
        <authorList>
            <person name="Bonasio R."/>
            <person name="Zhang G."/>
            <person name="Ye C."/>
            <person name="Mutti N.S."/>
            <person name="Fang X."/>
            <person name="Qin N."/>
            <person name="Donahue G."/>
            <person name="Yang P."/>
            <person name="Li Q."/>
            <person name="Li C."/>
            <person name="Zhang P."/>
            <person name="Huang Z."/>
            <person name="Berger S.L."/>
            <person name="Reinberg D."/>
            <person name="Wang J."/>
            <person name="Liebig J."/>
        </authorList>
    </citation>
    <scope>NUCLEOTIDE SEQUENCE [LARGE SCALE GENOMIC DNA]</scope>
    <source>
        <strain evidence="10 11">Hsal</strain>
    </source>
</reference>
<dbReference type="AlphaFoldDB" id="A0A1U9JTT9"/>
<keyword evidence="7 9" id="KW-0811">Translocation</keyword>
<evidence type="ECO:0000313" key="11">
    <source>
        <dbReference type="Proteomes" id="UP000188912"/>
    </source>
</evidence>
<evidence type="ECO:0000256" key="1">
    <source>
        <dbReference type="ARBA" id="ARBA00004370"/>
    </source>
</evidence>
<dbReference type="PANTHER" id="PTHR33910:SF1">
    <property type="entry name" value="PROTEIN TRANSLOCASE SUBUNIT SECE"/>
    <property type="match status" value="1"/>
</dbReference>
<dbReference type="GO" id="GO:0005886">
    <property type="term" value="C:plasma membrane"/>
    <property type="evidence" value="ECO:0007669"/>
    <property type="project" value="UniProtKB-SubCell"/>
</dbReference>
<dbReference type="InterPro" id="IPR005807">
    <property type="entry name" value="SecE_bac"/>
</dbReference>
<evidence type="ECO:0000256" key="3">
    <source>
        <dbReference type="ARBA" id="ARBA00022475"/>
    </source>
</evidence>
<dbReference type="HAMAP" id="MF_00422">
    <property type="entry name" value="SecE"/>
    <property type="match status" value="1"/>
</dbReference>
<feature type="transmembrane region" description="Helical" evidence="9">
    <location>
        <begin position="29"/>
        <end position="50"/>
    </location>
</feature>
<dbReference type="STRING" id="1902579.BHV28_05710"/>
<proteinExistence type="inferred from homology"/>
<keyword evidence="3 9" id="KW-1003">Cell membrane</keyword>
<organism evidence="10 11">
    <name type="scientific">Candidatus Tokpelaia hoelldobleri</name>
    <dbReference type="NCBI Taxonomy" id="1902579"/>
    <lineage>
        <taxon>Bacteria</taxon>
        <taxon>Pseudomonadati</taxon>
        <taxon>Pseudomonadota</taxon>
        <taxon>Alphaproteobacteria</taxon>
        <taxon>Hyphomicrobiales</taxon>
        <taxon>Candidatus Tokpelaia</taxon>
    </lineage>
</organism>
<dbReference type="PANTHER" id="PTHR33910">
    <property type="entry name" value="PROTEIN TRANSLOCASE SUBUNIT SECE"/>
    <property type="match status" value="1"/>
</dbReference>
<dbReference type="EMBL" id="CP017315">
    <property type="protein sequence ID" value="AQS41277.1"/>
    <property type="molecule type" value="Genomic_DNA"/>
</dbReference>
<keyword evidence="11" id="KW-1185">Reference proteome</keyword>
<dbReference type="GO" id="GO:0065002">
    <property type="term" value="P:intracellular protein transmembrane transport"/>
    <property type="evidence" value="ECO:0007669"/>
    <property type="project" value="UniProtKB-UniRule"/>
</dbReference>
<comment type="function">
    <text evidence="9">Essential subunit of the Sec protein translocation channel SecYEG. Clamps together the 2 halves of SecY. May contact the channel plug during translocation.</text>
</comment>
<comment type="subunit">
    <text evidence="9">Component of the Sec protein translocase complex. Heterotrimer consisting of SecY, SecE and SecG subunits. The heterotrimers can form oligomers, although 1 heterotrimer is thought to be able to translocate proteins. Interacts with the ribosome. Interacts with SecDF, and other proteins may be involved. Interacts with SecA.</text>
</comment>
<dbReference type="GO" id="GO:0043952">
    <property type="term" value="P:protein transport by the Sec complex"/>
    <property type="evidence" value="ECO:0007669"/>
    <property type="project" value="UniProtKB-UniRule"/>
</dbReference>
<evidence type="ECO:0000256" key="6">
    <source>
        <dbReference type="ARBA" id="ARBA00022989"/>
    </source>
</evidence>
<accession>A0A1U9JTT9</accession>
<keyword evidence="2 9" id="KW-0813">Transport</keyword>
<comment type="subcellular location">
    <subcellularLocation>
        <location evidence="9">Cell membrane</location>
        <topology evidence="9">Single-pass membrane protein</topology>
    </subcellularLocation>
    <subcellularLocation>
        <location evidence="1">Membrane</location>
    </subcellularLocation>
</comment>
<evidence type="ECO:0000256" key="8">
    <source>
        <dbReference type="ARBA" id="ARBA00023136"/>
    </source>
</evidence>
<comment type="similarity">
    <text evidence="9">Belongs to the SecE/SEC61-gamma family.</text>
</comment>
<keyword evidence="8 9" id="KW-0472">Membrane</keyword>
<dbReference type="PROSITE" id="PS01067">
    <property type="entry name" value="SECE_SEC61G"/>
    <property type="match status" value="1"/>
</dbReference>
<dbReference type="GO" id="GO:0009306">
    <property type="term" value="P:protein secretion"/>
    <property type="evidence" value="ECO:0007669"/>
    <property type="project" value="UniProtKB-UniRule"/>
</dbReference>
<protein>
    <recommendedName>
        <fullName evidence="9">Protein translocase subunit SecE</fullName>
    </recommendedName>
</protein>
<gene>
    <name evidence="9 10" type="primary">secE</name>
    <name evidence="10" type="ORF">BHV28_05710</name>
</gene>